<keyword evidence="5 12" id="KW-1133">Transmembrane helix</keyword>
<reference evidence="15" key="1">
    <citation type="submission" date="2017-02" db="UniProtKB">
        <authorList>
            <consortium name="WormBaseParasite"/>
        </authorList>
    </citation>
    <scope>IDENTIFICATION</scope>
</reference>
<keyword evidence="14" id="KW-1185">Reference proteome</keyword>
<evidence type="ECO:0000256" key="11">
    <source>
        <dbReference type="RuleBase" id="RU000679"/>
    </source>
</evidence>
<name>A0A0R3TN79_RODNA</name>
<dbReference type="EMBL" id="UZAE01012399">
    <property type="protein sequence ID" value="VDO04957.1"/>
    <property type="molecule type" value="Genomic_DNA"/>
</dbReference>
<evidence type="ECO:0000256" key="9">
    <source>
        <dbReference type="ARBA" id="ARBA00023201"/>
    </source>
</evidence>
<dbReference type="WBParaSite" id="HNAJ_0000882201-mRNA-1">
    <property type="protein sequence ID" value="HNAJ_0000882201-mRNA-1"/>
    <property type="gene ID" value="HNAJ_0000882201"/>
</dbReference>
<protein>
    <submittedName>
        <fullName evidence="13 15">Uncharacterized protein</fullName>
    </submittedName>
</protein>
<accession>A0A0R3TN79</accession>
<comment type="similarity">
    <text evidence="11">Belongs to the amiloride-sensitive sodium channel (TC 1.A.6) family.</text>
</comment>
<keyword evidence="10 11" id="KW-0407">Ion channel</keyword>
<keyword evidence="4 11" id="KW-0812">Transmembrane</keyword>
<keyword evidence="6" id="KW-0915">Sodium</keyword>
<comment type="subcellular location">
    <subcellularLocation>
        <location evidence="1">Membrane</location>
        <topology evidence="1">Multi-pass membrane protein</topology>
    </subcellularLocation>
</comment>
<dbReference type="OrthoDB" id="6227556at2759"/>
<evidence type="ECO:0000256" key="4">
    <source>
        <dbReference type="ARBA" id="ARBA00022692"/>
    </source>
</evidence>
<proteinExistence type="inferred from homology"/>
<evidence type="ECO:0000313" key="14">
    <source>
        <dbReference type="Proteomes" id="UP000278807"/>
    </source>
</evidence>
<dbReference type="GO" id="GO:0016020">
    <property type="term" value="C:membrane"/>
    <property type="evidence" value="ECO:0007669"/>
    <property type="project" value="UniProtKB-SubCell"/>
</dbReference>
<gene>
    <name evidence="13" type="ORF">HNAJ_LOCUS8818</name>
</gene>
<keyword evidence="3 11" id="KW-0894">Sodium channel</keyword>
<evidence type="ECO:0000256" key="10">
    <source>
        <dbReference type="ARBA" id="ARBA00023303"/>
    </source>
</evidence>
<evidence type="ECO:0000256" key="5">
    <source>
        <dbReference type="ARBA" id="ARBA00022989"/>
    </source>
</evidence>
<evidence type="ECO:0000313" key="13">
    <source>
        <dbReference type="EMBL" id="VDO04957.1"/>
    </source>
</evidence>
<keyword evidence="2 11" id="KW-0813">Transport</keyword>
<evidence type="ECO:0000256" key="7">
    <source>
        <dbReference type="ARBA" id="ARBA00023065"/>
    </source>
</evidence>
<evidence type="ECO:0000256" key="8">
    <source>
        <dbReference type="ARBA" id="ARBA00023136"/>
    </source>
</evidence>
<evidence type="ECO:0000313" key="15">
    <source>
        <dbReference type="WBParaSite" id="HNAJ_0000882201-mRNA-1"/>
    </source>
</evidence>
<dbReference type="GO" id="GO:0005272">
    <property type="term" value="F:sodium channel activity"/>
    <property type="evidence" value="ECO:0007669"/>
    <property type="project" value="UniProtKB-KW"/>
</dbReference>
<keyword evidence="7 11" id="KW-0406">Ion transport</keyword>
<dbReference type="Proteomes" id="UP000278807">
    <property type="component" value="Unassembled WGS sequence"/>
</dbReference>
<sequence>MCPSFVRRFQLWWERIRLHRHLEDSTSFEGIATPFIPIVKMCFHPIRKIRVVYAVCSILMFICIICMLSITITNYLSHKTIFRVDQIAVTEGVQPPEITICLDEHRTTRGLERKLKIPPPVNWGILKGVTLPCSSSGRITWSSELHSVSAYIRAVAHFNVTLFVTPPGDISLTVVEQVPIPPDHICTTFKVNHSCFGENQFWKIVSLTAKCLSFF</sequence>
<evidence type="ECO:0000256" key="6">
    <source>
        <dbReference type="ARBA" id="ARBA00023053"/>
    </source>
</evidence>
<reference evidence="13 14" key="2">
    <citation type="submission" date="2018-11" db="EMBL/GenBank/DDBJ databases">
        <authorList>
            <consortium name="Pathogen Informatics"/>
        </authorList>
    </citation>
    <scope>NUCLEOTIDE SEQUENCE [LARGE SCALE GENOMIC DNA]</scope>
</reference>
<dbReference type="AlphaFoldDB" id="A0A0R3TN79"/>
<keyword evidence="8 12" id="KW-0472">Membrane</keyword>
<dbReference type="InterPro" id="IPR001873">
    <property type="entry name" value="ENaC"/>
</dbReference>
<evidence type="ECO:0000256" key="3">
    <source>
        <dbReference type="ARBA" id="ARBA00022461"/>
    </source>
</evidence>
<organism evidence="15">
    <name type="scientific">Rodentolepis nana</name>
    <name type="common">Dwarf tapeworm</name>
    <name type="synonym">Hymenolepis nana</name>
    <dbReference type="NCBI Taxonomy" id="102285"/>
    <lineage>
        <taxon>Eukaryota</taxon>
        <taxon>Metazoa</taxon>
        <taxon>Spiralia</taxon>
        <taxon>Lophotrochozoa</taxon>
        <taxon>Platyhelminthes</taxon>
        <taxon>Cestoda</taxon>
        <taxon>Eucestoda</taxon>
        <taxon>Cyclophyllidea</taxon>
        <taxon>Hymenolepididae</taxon>
        <taxon>Rodentolepis</taxon>
    </lineage>
</organism>
<feature type="transmembrane region" description="Helical" evidence="12">
    <location>
        <begin position="51"/>
        <end position="76"/>
    </location>
</feature>
<evidence type="ECO:0000256" key="2">
    <source>
        <dbReference type="ARBA" id="ARBA00022448"/>
    </source>
</evidence>
<keyword evidence="9 11" id="KW-0739">Sodium transport</keyword>
<dbReference type="Pfam" id="PF00858">
    <property type="entry name" value="ASC"/>
    <property type="match status" value="1"/>
</dbReference>
<evidence type="ECO:0000256" key="1">
    <source>
        <dbReference type="ARBA" id="ARBA00004141"/>
    </source>
</evidence>
<evidence type="ECO:0000256" key="12">
    <source>
        <dbReference type="SAM" id="Phobius"/>
    </source>
</evidence>